<feature type="region of interest" description="Disordered" evidence="1">
    <location>
        <begin position="235"/>
        <end position="263"/>
    </location>
</feature>
<dbReference type="AlphaFoldDB" id="A0A3B1CI37"/>
<dbReference type="EMBL" id="UOGC01000070">
    <property type="protein sequence ID" value="VAX18425.1"/>
    <property type="molecule type" value="Genomic_DNA"/>
</dbReference>
<gene>
    <name evidence="3" type="ORF">MNBD_NITROSPINAE01-1543</name>
</gene>
<dbReference type="Gene3D" id="3.10.450.50">
    <property type="match status" value="1"/>
</dbReference>
<dbReference type="Pfam" id="PF24125">
    <property type="entry name" value="Cds6_C"/>
    <property type="match status" value="1"/>
</dbReference>
<dbReference type="InterPro" id="IPR011990">
    <property type="entry name" value="TPR-like_helical_dom_sf"/>
</dbReference>
<protein>
    <recommendedName>
        <fullName evidence="2">Cds6 C-terminal domain-containing protein</fullName>
    </recommendedName>
</protein>
<organism evidence="3">
    <name type="scientific">hydrothermal vent metagenome</name>
    <dbReference type="NCBI Taxonomy" id="652676"/>
    <lineage>
        <taxon>unclassified sequences</taxon>
        <taxon>metagenomes</taxon>
        <taxon>ecological metagenomes</taxon>
    </lineage>
</organism>
<proteinExistence type="predicted"/>
<reference evidence="3" key="1">
    <citation type="submission" date="2018-06" db="EMBL/GenBank/DDBJ databases">
        <authorList>
            <person name="Zhirakovskaya E."/>
        </authorList>
    </citation>
    <scope>NUCLEOTIDE SEQUENCE</scope>
</reference>
<feature type="region of interest" description="Disordered" evidence="1">
    <location>
        <begin position="185"/>
        <end position="216"/>
    </location>
</feature>
<dbReference type="InterPro" id="IPR032710">
    <property type="entry name" value="NTF2-like_dom_sf"/>
</dbReference>
<accession>A0A3B1CI37</accession>
<evidence type="ECO:0000259" key="2">
    <source>
        <dbReference type="Pfam" id="PF24125"/>
    </source>
</evidence>
<dbReference type="Gene3D" id="1.25.40.10">
    <property type="entry name" value="Tetratricopeptide repeat domain"/>
    <property type="match status" value="1"/>
</dbReference>
<dbReference type="SUPFAM" id="SSF48452">
    <property type="entry name" value="TPR-like"/>
    <property type="match status" value="1"/>
</dbReference>
<feature type="compositionally biased region" description="Basic and acidic residues" evidence="1">
    <location>
        <begin position="194"/>
        <end position="203"/>
    </location>
</feature>
<evidence type="ECO:0000256" key="1">
    <source>
        <dbReference type="SAM" id="MobiDB-lite"/>
    </source>
</evidence>
<dbReference type="Pfam" id="PF14559">
    <property type="entry name" value="TPR_19"/>
    <property type="match status" value="1"/>
</dbReference>
<sequence length="382" mass="42242">MNNAKTCARMGKTGFSLFLYLFCALAILFIVQPAVSSSAPLDDAVTVADSGDIEEAIKRVDAVLEKDPDNVQAQFLKATLLADTGKIDEAQSLLEEIAQKHPGIPEAHNNLAVLHASRGGLQEAKAILEGLIVSHPNFATAHENLGDVYVALANEEIDKAIRLGAGSESARRKIELLEEVIEYMPLDTPAQQDSPEKSQEEPVAKQAEVAVDTPPAEELVVQRIEEPEIGVIKEVAAPPKPEDTKAQEQVSAPAPGVSSDASKEAEVRETVNAWLEAWMLKDIDKYGSYYAETFSQSGLNKRRWLNQKRKKFERPNTISVQVEDVRVAFRRGKARVSFVQLYEAFNQFYKAKGYKDKGIKKLKLVNVNGEWKIESESWALLK</sequence>
<dbReference type="InterPro" id="IPR056203">
    <property type="entry name" value="Cds6_C"/>
</dbReference>
<dbReference type="SUPFAM" id="SSF54427">
    <property type="entry name" value="NTF2-like"/>
    <property type="match status" value="1"/>
</dbReference>
<feature type="domain" description="Cds6 C-terminal" evidence="2">
    <location>
        <begin position="267"/>
        <end position="376"/>
    </location>
</feature>
<name>A0A3B1CI37_9ZZZZ</name>
<evidence type="ECO:0000313" key="3">
    <source>
        <dbReference type="EMBL" id="VAX18425.1"/>
    </source>
</evidence>